<name>A0A0F0GFR5_LENAE</name>
<evidence type="ECO:0000256" key="3">
    <source>
        <dbReference type="ARBA" id="ARBA00022833"/>
    </source>
</evidence>
<evidence type="ECO:0000256" key="1">
    <source>
        <dbReference type="ARBA" id="ARBA00022723"/>
    </source>
</evidence>
<evidence type="ECO:0000313" key="5">
    <source>
        <dbReference type="EMBL" id="KJK42190.1"/>
    </source>
</evidence>
<keyword evidence="2" id="KW-0863">Zinc-finger</keyword>
<dbReference type="Gene3D" id="3.30.40.10">
    <property type="entry name" value="Zinc/RING finger domain, C3HC4 (zinc finger)"/>
    <property type="match status" value="1"/>
</dbReference>
<dbReference type="RefSeq" id="WP_045316679.1">
    <property type="nucleotide sequence ID" value="NZ_JYJG01000364.1"/>
</dbReference>
<dbReference type="CDD" id="cd16454">
    <property type="entry name" value="RING-H2_PA-TM-RING"/>
    <property type="match status" value="1"/>
</dbReference>
<dbReference type="AlphaFoldDB" id="A0A0F0GFR5"/>
<organism evidence="5 6">
    <name type="scientific">Lentzea aerocolonigenes</name>
    <name type="common">Lechevalieria aerocolonigenes</name>
    <name type="synonym">Saccharothrix aerocolonigenes</name>
    <dbReference type="NCBI Taxonomy" id="68170"/>
    <lineage>
        <taxon>Bacteria</taxon>
        <taxon>Bacillati</taxon>
        <taxon>Actinomycetota</taxon>
        <taxon>Actinomycetes</taxon>
        <taxon>Pseudonocardiales</taxon>
        <taxon>Pseudonocardiaceae</taxon>
        <taxon>Lentzea</taxon>
    </lineage>
</organism>
<accession>A0A0F0GFR5</accession>
<dbReference type="SUPFAM" id="SSF57850">
    <property type="entry name" value="RING/U-box"/>
    <property type="match status" value="1"/>
</dbReference>
<dbReference type="GO" id="GO:0012505">
    <property type="term" value="C:endomembrane system"/>
    <property type="evidence" value="ECO:0007669"/>
    <property type="project" value="TreeGrafter"/>
</dbReference>
<dbReference type="PATRIC" id="fig|68170.10.peg.9942"/>
<keyword evidence="1" id="KW-0479">Metal-binding</keyword>
<proteinExistence type="predicted"/>
<dbReference type="InterPro" id="IPR050731">
    <property type="entry name" value="HRD1_E3_ubiq-ligases"/>
</dbReference>
<dbReference type="GO" id="GO:0043161">
    <property type="term" value="P:proteasome-mediated ubiquitin-dependent protein catabolic process"/>
    <property type="evidence" value="ECO:0007669"/>
    <property type="project" value="TreeGrafter"/>
</dbReference>
<dbReference type="Pfam" id="PF13639">
    <property type="entry name" value="zf-RING_2"/>
    <property type="match status" value="1"/>
</dbReference>
<gene>
    <name evidence="5" type="ORF">UK23_38300</name>
</gene>
<dbReference type="PROSITE" id="PS50089">
    <property type="entry name" value="ZF_RING_2"/>
    <property type="match status" value="1"/>
</dbReference>
<dbReference type="GO" id="GO:0008270">
    <property type="term" value="F:zinc ion binding"/>
    <property type="evidence" value="ECO:0007669"/>
    <property type="project" value="UniProtKB-KW"/>
</dbReference>
<dbReference type="InterPro" id="IPR001841">
    <property type="entry name" value="Znf_RING"/>
</dbReference>
<dbReference type="SMART" id="SM00184">
    <property type="entry name" value="RING"/>
    <property type="match status" value="1"/>
</dbReference>
<comment type="caution">
    <text evidence="5">The sequence shown here is derived from an EMBL/GenBank/DDBJ whole genome shotgun (WGS) entry which is preliminary data.</text>
</comment>
<reference evidence="5 6" key="1">
    <citation type="submission" date="2015-02" db="EMBL/GenBank/DDBJ databases">
        <authorList>
            <person name="Ju K.-S."/>
            <person name="Doroghazi J.R."/>
            <person name="Metcalf W."/>
        </authorList>
    </citation>
    <scope>NUCLEOTIDE SEQUENCE [LARGE SCALE GENOMIC DNA]</scope>
    <source>
        <strain evidence="5 6">NRRL B-16140</strain>
    </source>
</reference>
<protein>
    <recommendedName>
        <fullName evidence="4">RING-type domain-containing protein</fullName>
    </recommendedName>
</protein>
<dbReference type="EMBL" id="JYJG01000364">
    <property type="protein sequence ID" value="KJK42190.1"/>
    <property type="molecule type" value="Genomic_DNA"/>
</dbReference>
<keyword evidence="3" id="KW-0862">Zinc</keyword>
<sequence length="300" mass="32294">MSLPVGATHDICAICREELPPGQAEVLPCGHGFHGGCVRPWLRTQPECPLCRSLTPPGPVDVAGCPTLHEGFGATFSADVVRADVDVVTRTGALNRLLSSTVAPEAVHAAAVALDEALARRARLLGEATGVVLSTPVDAVFRWRDDFDQVWSLAESLHRQTAAGGPADPFVLAPLLAFCDRLPPVAQDVSRQVGALASALQADTLIDVSFAAAVFCDEVVPELADPQWTATEEVAGPRDWARFASVLHDRCVELDGYLFLVVRELEVHEERYAAAMRDNRRLEDHLAVVAAWLRRTLTGA</sequence>
<evidence type="ECO:0000256" key="2">
    <source>
        <dbReference type="ARBA" id="ARBA00022771"/>
    </source>
</evidence>
<evidence type="ECO:0000259" key="4">
    <source>
        <dbReference type="PROSITE" id="PS50089"/>
    </source>
</evidence>
<dbReference type="InterPro" id="IPR013083">
    <property type="entry name" value="Znf_RING/FYVE/PHD"/>
</dbReference>
<dbReference type="PANTHER" id="PTHR22763">
    <property type="entry name" value="RING ZINC FINGER PROTEIN"/>
    <property type="match status" value="1"/>
</dbReference>
<dbReference type="OrthoDB" id="5621694at2"/>
<keyword evidence="6" id="KW-1185">Reference proteome</keyword>
<feature type="domain" description="RING-type" evidence="4">
    <location>
        <begin position="12"/>
        <end position="52"/>
    </location>
</feature>
<dbReference type="GO" id="GO:0061630">
    <property type="term" value="F:ubiquitin protein ligase activity"/>
    <property type="evidence" value="ECO:0007669"/>
    <property type="project" value="TreeGrafter"/>
</dbReference>
<dbReference type="Proteomes" id="UP000033393">
    <property type="component" value="Unassembled WGS sequence"/>
</dbReference>
<evidence type="ECO:0000313" key="6">
    <source>
        <dbReference type="Proteomes" id="UP000033393"/>
    </source>
</evidence>